<dbReference type="RefSeq" id="WP_017053320.1">
    <property type="nucleotide sequence ID" value="NZ_AJYW02000002.1"/>
</dbReference>
<dbReference type="InterPro" id="IPR002816">
    <property type="entry name" value="TraB/PrgY/GumN_fam"/>
</dbReference>
<dbReference type="AlphaFoldDB" id="A0A1E5DBP5"/>
<sequence>MIKASRVRTFLLGISFFISALAHAEPLYWSATKGDKELIILGSVHVGNASLYPLPSFILQYLKQSDGLIVETDTRKDHGIRYPSTTITSEELLSKKQQQKLKTIARQLEIAPDHLLQSPPWAAALTIQAKQFKQLGYSSEYGIDNNLMIQATLSDKPVIGLESLQFQIDLITQLPNGGIELLASGLEEWDDGEDITHCLIKSWKAGDIENLQQLSEESEINHVISERFVFQRNHDWADKLDGDQLIQGKGRYLVVVGTLHLAGERNLLSLLERKGFAIHQRSKSTPAGCEF</sequence>
<dbReference type="Proteomes" id="UP000094165">
    <property type="component" value="Unassembled WGS sequence"/>
</dbReference>
<evidence type="ECO:0000313" key="3">
    <source>
        <dbReference type="Proteomes" id="UP000094165"/>
    </source>
</evidence>
<dbReference type="Pfam" id="PF01963">
    <property type="entry name" value="TraB_PrgY_gumN"/>
    <property type="match status" value="1"/>
</dbReference>
<organism evidence="2 3">
    <name type="scientific">Vibrio genomosp. F6 str. FF-238</name>
    <dbReference type="NCBI Taxonomy" id="1191298"/>
    <lineage>
        <taxon>Bacteria</taxon>
        <taxon>Pseudomonadati</taxon>
        <taxon>Pseudomonadota</taxon>
        <taxon>Gammaproteobacteria</taxon>
        <taxon>Vibrionales</taxon>
        <taxon>Vibrionaceae</taxon>
        <taxon>Vibrio</taxon>
    </lineage>
</organism>
<dbReference type="PANTHER" id="PTHR40590">
    <property type="entry name" value="CYTOPLASMIC PROTEIN-RELATED"/>
    <property type="match status" value="1"/>
</dbReference>
<comment type="caution">
    <text evidence="2">The sequence shown here is derived from an EMBL/GenBank/DDBJ whole genome shotgun (WGS) entry which is preliminary data.</text>
</comment>
<keyword evidence="1" id="KW-0732">Signal</keyword>
<keyword evidence="3" id="KW-1185">Reference proteome</keyword>
<gene>
    <name evidence="2" type="ORF">A130_00460</name>
</gene>
<name>A0A1E5DBP5_9VIBR</name>
<dbReference type="PANTHER" id="PTHR40590:SF1">
    <property type="entry name" value="CYTOPLASMIC PROTEIN"/>
    <property type="match status" value="1"/>
</dbReference>
<reference evidence="2 3" key="1">
    <citation type="journal article" date="2012" name="Science">
        <title>Ecological populations of bacteria act as socially cohesive units of antibiotic production and resistance.</title>
        <authorList>
            <person name="Cordero O.X."/>
            <person name="Wildschutte H."/>
            <person name="Kirkup B."/>
            <person name="Proehl S."/>
            <person name="Ngo L."/>
            <person name="Hussain F."/>
            <person name="Le Roux F."/>
            <person name="Mincer T."/>
            <person name="Polz M.F."/>
        </authorList>
    </citation>
    <scope>NUCLEOTIDE SEQUENCE [LARGE SCALE GENOMIC DNA]</scope>
    <source>
        <strain evidence="2 3">FF-238</strain>
    </source>
</reference>
<protein>
    <submittedName>
        <fullName evidence="2">Polysaccharide biosynthesis protein GumN</fullName>
    </submittedName>
</protein>
<accession>A0A1E5DBP5</accession>
<evidence type="ECO:0000313" key="2">
    <source>
        <dbReference type="EMBL" id="OEE81210.1"/>
    </source>
</evidence>
<dbReference type="CDD" id="cd14789">
    <property type="entry name" value="Tiki"/>
    <property type="match status" value="1"/>
</dbReference>
<proteinExistence type="predicted"/>
<dbReference type="InterPro" id="IPR047111">
    <property type="entry name" value="YbaP-like"/>
</dbReference>
<evidence type="ECO:0000256" key="1">
    <source>
        <dbReference type="SAM" id="SignalP"/>
    </source>
</evidence>
<feature type="signal peptide" evidence="1">
    <location>
        <begin position="1"/>
        <end position="24"/>
    </location>
</feature>
<feature type="chain" id="PRO_5009173735" evidence="1">
    <location>
        <begin position="25"/>
        <end position="291"/>
    </location>
</feature>
<dbReference type="EMBL" id="AJYW02000002">
    <property type="protein sequence ID" value="OEE81210.1"/>
    <property type="molecule type" value="Genomic_DNA"/>
</dbReference>